<organism evidence="2 3">
    <name type="scientific">Zizania palustris</name>
    <name type="common">Northern wild rice</name>
    <dbReference type="NCBI Taxonomy" id="103762"/>
    <lineage>
        <taxon>Eukaryota</taxon>
        <taxon>Viridiplantae</taxon>
        <taxon>Streptophyta</taxon>
        <taxon>Embryophyta</taxon>
        <taxon>Tracheophyta</taxon>
        <taxon>Spermatophyta</taxon>
        <taxon>Magnoliopsida</taxon>
        <taxon>Liliopsida</taxon>
        <taxon>Poales</taxon>
        <taxon>Poaceae</taxon>
        <taxon>BOP clade</taxon>
        <taxon>Oryzoideae</taxon>
        <taxon>Oryzeae</taxon>
        <taxon>Zizaniinae</taxon>
        <taxon>Zizania</taxon>
    </lineage>
</organism>
<feature type="compositionally biased region" description="Gly residues" evidence="1">
    <location>
        <begin position="23"/>
        <end position="33"/>
    </location>
</feature>
<feature type="compositionally biased region" description="Basic and acidic residues" evidence="1">
    <location>
        <begin position="82"/>
        <end position="95"/>
    </location>
</feature>
<accession>A0A8J5RVA2</accession>
<keyword evidence="3" id="KW-1185">Reference proteome</keyword>
<comment type="caution">
    <text evidence="2">The sequence shown here is derived from an EMBL/GenBank/DDBJ whole genome shotgun (WGS) entry which is preliminary data.</text>
</comment>
<protein>
    <submittedName>
        <fullName evidence="2">Uncharacterized protein</fullName>
    </submittedName>
</protein>
<reference evidence="2" key="2">
    <citation type="submission" date="2021-02" db="EMBL/GenBank/DDBJ databases">
        <authorList>
            <person name="Kimball J.A."/>
            <person name="Haas M.W."/>
            <person name="Macchietto M."/>
            <person name="Kono T."/>
            <person name="Duquette J."/>
            <person name="Shao M."/>
        </authorList>
    </citation>
    <scope>NUCLEOTIDE SEQUENCE</scope>
    <source>
        <tissue evidence="2">Fresh leaf tissue</tissue>
    </source>
</reference>
<feature type="compositionally biased region" description="Basic and acidic residues" evidence="1">
    <location>
        <begin position="50"/>
        <end position="71"/>
    </location>
</feature>
<evidence type="ECO:0000256" key="1">
    <source>
        <dbReference type="SAM" id="MobiDB-lite"/>
    </source>
</evidence>
<proteinExistence type="predicted"/>
<dbReference type="AlphaFoldDB" id="A0A8J5RVA2"/>
<sequence length="95" mass="10099">MGTGDSAPQEAGGGAQAWARAGGQRGTAAGGAARGVARRVGRRVPAGLRRKPELEDGATRRDNRRSDERGCAARQHKGARLRQHDVSARSERRET</sequence>
<dbReference type="Proteomes" id="UP000729402">
    <property type="component" value="Unassembled WGS sequence"/>
</dbReference>
<feature type="region of interest" description="Disordered" evidence="1">
    <location>
        <begin position="1"/>
        <end position="95"/>
    </location>
</feature>
<gene>
    <name evidence="2" type="ORF">GUJ93_ZPchr0002g24534</name>
</gene>
<name>A0A8J5RVA2_ZIZPA</name>
<evidence type="ECO:0000313" key="2">
    <source>
        <dbReference type="EMBL" id="KAG8060791.1"/>
    </source>
</evidence>
<reference evidence="2" key="1">
    <citation type="journal article" date="2021" name="bioRxiv">
        <title>Whole Genome Assembly and Annotation of Northern Wild Rice, Zizania palustris L., Supports a Whole Genome Duplication in the Zizania Genus.</title>
        <authorList>
            <person name="Haas M."/>
            <person name="Kono T."/>
            <person name="Macchietto M."/>
            <person name="Millas R."/>
            <person name="McGilp L."/>
            <person name="Shao M."/>
            <person name="Duquette J."/>
            <person name="Hirsch C.N."/>
            <person name="Kimball J."/>
        </authorList>
    </citation>
    <scope>NUCLEOTIDE SEQUENCE</scope>
    <source>
        <tissue evidence="2">Fresh leaf tissue</tissue>
    </source>
</reference>
<evidence type="ECO:0000313" key="3">
    <source>
        <dbReference type="Proteomes" id="UP000729402"/>
    </source>
</evidence>
<dbReference type="EMBL" id="JAAALK010000287">
    <property type="protein sequence ID" value="KAG8060791.1"/>
    <property type="molecule type" value="Genomic_DNA"/>
</dbReference>